<dbReference type="AlphaFoldDB" id="A0A6G9H6M3"/>
<dbReference type="PANTHER" id="PTHR38436:SF1">
    <property type="entry name" value="ESTER CYCLASE"/>
    <property type="match status" value="1"/>
</dbReference>
<dbReference type="KEGG" id="slia:HA039_30680"/>
<dbReference type="Pfam" id="PF07366">
    <property type="entry name" value="SnoaL"/>
    <property type="match status" value="1"/>
</dbReference>
<organism evidence="1 2">
    <name type="scientific">Streptomyces liangshanensis</name>
    <dbReference type="NCBI Taxonomy" id="2717324"/>
    <lineage>
        <taxon>Bacteria</taxon>
        <taxon>Bacillati</taxon>
        <taxon>Actinomycetota</taxon>
        <taxon>Actinomycetes</taxon>
        <taxon>Kitasatosporales</taxon>
        <taxon>Streptomycetaceae</taxon>
        <taxon>Streptomyces</taxon>
    </lineage>
</organism>
<gene>
    <name evidence="1" type="ORF">HA039_30680</name>
</gene>
<dbReference type="InterPro" id="IPR009959">
    <property type="entry name" value="Cyclase_SnoaL-like"/>
</dbReference>
<evidence type="ECO:0000313" key="2">
    <source>
        <dbReference type="Proteomes" id="UP000501179"/>
    </source>
</evidence>
<evidence type="ECO:0000313" key="1">
    <source>
        <dbReference type="EMBL" id="QIQ06094.1"/>
    </source>
</evidence>
<keyword evidence="2" id="KW-1185">Reference proteome</keyword>
<dbReference type="PANTHER" id="PTHR38436">
    <property type="entry name" value="POLYKETIDE CYCLASE SNOAL-LIKE DOMAIN"/>
    <property type="match status" value="1"/>
</dbReference>
<dbReference type="EMBL" id="CP050177">
    <property type="protein sequence ID" value="QIQ06094.1"/>
    <property type="molecule type" value="Genomic_DNA"/>
</dbReference>
<dbReference type="GO" id="GO:0030638">
    <property type="term" value="P:polyketide metabolic process"/>
    <property type="evidence" value="ECO:0007669"/>
    <property type="project" value="InterPro"/>
</dbReference>
<reference evidence="1 2" key="1">
    <citation type="submission" date="2020-03" db="EMBL/GenBank/DDBJ databases">
        <title>A novel species.</title>
        <authorList>
            <person name="Gao J."/>
        </authorList>
    </citation>
    <scope>NUCLEOTIDE SEQUENCE [LARGE SCALE GENOMIC DNA]</scope>
    <source>
        <strain evidence="1 2">QMT-12</strain>
    </source>
</reference>
<name>A0A6G9H6M3_9ACTN</name>
<dbReference type="Proteomes" id="UP000501179">
    <property type="component" value="Chromosome"/>
</dbReference>
<protein>
    <submittedName>
        <fullName evidence="1">Ester cyclase</fullName>
    </submittedName>
</protein>
<dbReference type="InterPro" id="IPR032710">
    <property type="entry name" value="NTF2-like_dom_sf"/>
</dbReference>
<accession>A0A6G9H6M3</accession>
<sequence>MSKTETNTAVVRRFYEEVVNGGDVTPVDELMTPGYTMHGGSLGEIVGLPAFKAFFAANGQGAFTGMRLEVRRIIAQDDEVFVLFTNSGTNTGPFMDLPPTGRHAKWNGTALYRFEDGRIAESTYVEDLFDLLLQLGVTRLPAA</sequence>
<dbReference type="Gene3D" id="3.10.450.50">
    <property type="match status" value="1"/>
</dbReference>
<dbReference type="RefSeq" id="WP_167034833.1">
    <property type="nucleotide sequence ID" value="NZ_CP050177.1"/>
</dbReference>
<dbReference type="SUPFAM" id="SSF54427">
    <property type="entry name" value="NTF2-like"/>
    <property type="match status" value="1"/>
</dbReference>
<proteinExistence type="predicted"/>